<dbReference type="InterPro" id="IPR037185">
    <property type="entry name" value="EmrE-like"/>
</dbReference>
<keyword evidence="2" id="KW-1003">Cell membrane</keyword>
<keyword evidence="3 6" id="KW-0812">Transmembrane</keyword>
<dbReference type="PANTHER" id="PTHR42920">
    <property type="entry name" value="OS03G0707200 PROTEIN-RELATED"/>
    <property type="match status" value="1"/>
</dbReference>
<dbReference type="GO" id="GO:0005886">
    <property type="term" value="C:plasma membrane"/>
    <property type="evidence" value="ECO:0007669"/>
    <property type="project" value="UniProtKB-SubCell"/>
</dbReference>
<keyword evidence="4 6" id="KW-1133">Transmembrane helix</keyword>
<feature type="transmembrane region" description="Helical" evidence="6">
    <location>
        <begin position="237"/>
        <end position="256"/>
    </location>
</feature>
<comment type="subcellular location">
    <subcellularLocation>
        <location evidence="1">Cell membrane</location>
        <topology evidence="1">Multi-pass membrane protein</topology>
    </subcellularLocation>
</comment>
<protein>
    <recommendedName>
        <fullName evidence="7">EamA domain-containing protein</fullName>
    </recommendedName>
</protein>
<evidence type="ECO:0000313" key="8">
    <source>
        <dbReference type="EMBL" id="OGI66938.1"/>
    </source>
</evidence>
<feature type="transmembrane region" description="Helical" evidence="6">
    <location>
        <begin position="96"/>
        <end position="113"/>
    </location>
</feature>
<evidence type="ECO:0000313" key="9">
    <source>
        <dbReference type="Proteomes" id="UP000179076"/>
    </source>
</evidence>
<evidence type="ECO:0000256" key="4">
    <source>
        <dbReference type="ARBA" id="ARBA00022989"/>
    </source>
</evidence>
<name>A0A1F6VBI8_9PROT</name>
<dbReference type="Proteomes" id="UP000179076">
    <property type="component" value="Unassembled WGS sequence"/>
</dbReference>
<dbReference type="AlphaFoldDB" id="A0A1F6VBI8"/>
<evidence type="ECO:0000256" key="6">
    <source>
        <dbReference type="SAM" id="Phobius"/>
    </source>
</evidence>
<evidence type="ECO:0000256" key="5">
    <source>
        <dbReference type="ARBA" id="ARBA00023136"/>
    </source>
</evidence>
<evidence type="ECO:0000259" key="7">
    <source>
        <dbReference type="Pfam" id="PF00892"/>
    </source>
</evidence>
<gene>
    <name evidence="8" type="ORF">A2W18_01215</name>
</gene>
<accession>A0A1F6VBI8</accession>
<keyword evidence="5 6" id="KW-0472">Membrane</keyword>
<feature type="transmembrane region" description="Helical" evidence="6">
    <location>
        <begin position="72"/>
        <end position="90"/>
    </location>
</feature>
<proteinExistence type="predicted"/>
<sequence>MTRKQTVVKTVTLTGLAMIAFAANSLLCRMALGGSLIDAASFTTLRLVAGALTLWLIVAAVHHAKVPRQGDWIAAAMLFLYAIGFSLGYVSLSVGTGALILVGAVQFTMLAIGLREGERFALLSWAGFALAAAGLVYLVSPGLTAPAPVGASMMVISGIAWGIYTLRGRGVADPLLATSGNFLRTVPITIVASLLFLSNMHAQWLGMALAIVSGAIASGVGYVIWYAALRGLTAARAAAVQLAVPVMIAFGGALFLSEPVTLRLLIASAAILGGLGLVLLQRSARAVPPAAHAD</sequence>
<reference evidence="8 9" key="1">
    <citation type="journal article" date="2016" name="Nat. Commun.">
        <title>Thousands of microbial genomes shed light on interconnected biogeochemical processes in an aquifer system.</title>
        <authorList>
            <person name="Anantharaman K."/>
            <person name="Brown C.T."/>
            <person name="Hug L.A."/>
            <person name="Sharon I."/>
            <person name="Castelle C.J."/>
            <person name="Probst A.J."/>
            <person name="Thomas B.C."/>
            <person name="Singh A."/>
            <person name="Wilkins M.J."/>
            <person name="Karaoz U."/>
            <person name="Brodie E.L."/>
            <person name="Williams K.H."/>
            <person name="Hubbard S.S."/>
            <person name="Banfield J.F."/>
        </authorList>
    </citation>
    <scope>NUCLEOTIDE SEQUENCE [LARGE SCALE GENOMIC DNA]</scope>
</reference>
<feature type="transmembrane region" description="Helical" evidence="6">
    <location>
        <begin position="176"/>
        <end position="198"/>
    </location>
</feature>
<feature type="transmembrane region" description="Helical" evidence="6">
    <location>
        <begin position="145"/>
        <end position="164"/>
    </location>
</feature>
<feature type="transmembrane region" description="Helical" evidence="6">
    <location>
        <begin position="39"/>
        <end position="60"/>
    </location>
</feature>
<feature type="transmembrane region" description="Helical" evidence="6">
    <location>
        <begin position="7"/>
        <end position="27"/>
    </location>
</feature>
<dbReference type="Pfam" id="PF00892">
    <property type="entry name" value="EamA"/>
    <property type="match status" value="1"/>
</dbReference>
<dbReference type="InterPro" id="IPR000620">
    <property type="entry name" value="EamA_dom"/>
</dbReference>
<dbReference type="PANTHER" id="PTHR42920:SF5">
    <property type="entry name" value="EAMA DOMAIN-CONTAINING PROTEIN"/>
    <property type="match status" value="1"/>
</dbReference>
<feature type="transmembrane region" description="Helical" evidence="6">
    <location>
        <begin position="120"/>
        <end position="139"/>
    </location>
</feature>
<evidence type="ECO:0000256" key="3">
    <source>
        <dbReference type="ARBA" id="ARBA00022692"/>
    </source>
</evidence>
<dbReference type="EMBL" id="MFSP01000072">
    <property type="protein sequence ID" value="OGI66938.1"/>
    <property type="molecule type" value="Genomic_DNA"/>
</dbReference>
<feature type="transmembrane region" description="Helical" evidence="6">
    <location>
        <begin position="204"/>
        <end position="225"/>
    </location>
</feature>
<dbReference type="SUPFAM" id="SSF103481">
    <property type="entry name" value="Multidrug resistance efflux transporter EmrE"/>
    <property type="match status" value="1"/>
</dbReference>
<evidence type="ECO:0000256" key="1">
    <source>
        <dbReference type="ARBA" id="ARBA00004651"/>
    </source>
</evidence>
<feature type="domain" description="EamA" evidence="7">
    <location>
        <begin position="150"/>
        <end position="279"/>
    </location>
</feature>
<comment type="caution">
    <text evidence="8">The sequence shown here is derived from an EMBL/GenBank/DDBJ whole genome shotgun (WGS) entry which is preliminary data.</text>
</comment>
<dbReference type="InterPro" id="IPR051258">
    <property type="entry name" value="Diverse_Substrate_Transporter"/>
</dbReference>
<organism evidence="8 9">
    <name type="scientific">Candidatus Muproteobacteria bacterium RBG_16_60_9</name>
    <dbReference type="NCBI Taxonomy" id="1817755"/>
    <lineage>
        <taxon>Bacteria</taxon>
        <taxon>Pseudomonadati</taxon>
        <taxon>Pseudomonadota</taxon>
        <taxon>Candidatus Muproteobacteria</taxon>
    </lineage>
</organism>
<evidence type="ECO:0000256" key="2">
    <source>
        <dbReference type="ARBA" id="ARBA00022475"/>
    </source>
</evidence>
<feature type="transmembrane region" description="Helical" evidence="6">
    <location>
        <begin position="262"/>
        <end position="280"/>
    </location>
</feature>